<sequence>MKVRVESLCRLAYTVRLRGWMQPRLRVHRRPPSASQVRDLFCIQSRMADVYAISAV</sequence>
<reference evidence="1 2" key="1">
    <citation type="submission" date="2015-09" db="EMBL/GenBank/DDBJ databases">
        <authorList>
            <person name="Xu Y."/>
            <person name="Nagy A."/>
            <person name="Liu N.T."/>
            <person name="Nou X."/>
        </authorList>
    </citation>
    <scope>NUCLEOTIDE SEQUENCE [LARGE SCALE GENOMIC DNA]</scope>
    <source>
        <strain evidence="1 2">FC1138</strain>
    </source>
</reference>
<dbReference type="KEGG" id="rin:ACS15_4821"/>
<proteinExistence type="predicted"/>
<gene>
    <name evidence="1" type="ORF">ACS15_4821</name>
</gene>
<protein>
    <submittedName>
        <fullName evidence="1">Uncharacterized protein</fullName>
    </submittedName>
</protein>
<organism evidence="1 2">
    <name type="scientific">Ralstonia insidiosa</name>
    <dbReference type="NCBI Taxonomy" id="190721"/>
    <lineage>
        <taxon>Bacteria</taxon>
        <taxon>Pseudomonadati</taxon>
        <taxon>Pseudomonadota</taxon>
        <taxon>Betaproteobacteria</taxon>
        <taxon>Burkholderiales</taxon>
        <taxon>Burkholderiaceae</taxon>
        <taxon>Ralstonia</taxon>
    </lineage>
</organism>
<dbReference type="EMBL" id="CP012606">
    <property type="protein sequence ID" value="ANH76471.1"/>
    <property type="molecule type" value="Genomic_DNA"/>
</dbReference>
<name>A0AAC9BLB2_9RALS</name>
<accession>A0AAC9BLB2</accession>
<evidence type="ECO:0000313" key="1">
    <source>
        <dbReference type="EMBL" id="ANH76471.1"/>
    </source>
</evidence>
<evidence type="ECO:0000313" key="2">
    <source>
        <dbReference type="Proteomes" id="UP000077927"/>
    </source>
</evidence>
<dbReference type="Proteomes" id="UP000077927">
    <property type="component" value="Chromosome 2"/>
</dbReference>
<dbReference type="AlphaFoldDB" id="A0AAC9BLB2"/>